<organism evidence="2 3">
    <name type="scientific">Archaeoglobus profundus (strain DSM 5631 / JCM 9629 / NBRC 100127 / Av18)</name>
    <dbReference type="NCBI Taxonomy" id="572546"/>
    <lineage>
        <taxon>Archaea</taxon>
        <taxon>Methanobacteriati</taxon>
        <taxon>Methanobacteriota</taxon>
        <taxon>Archaeoglobi</taxon>
        <taxon>Archaeoglobales</taxon>
        <taxon>Archaeoglobaceae</taxon>
        <taxon>Archaeoglobus</taxon>
    </lineage>
</organism>
<dbReference type="HOGENOM" id="CLU_1551739_0_0_2"/>
<sequence length="172" mass="20320">MLEALIWDELYGKIPKSFEYEGQAVTIEVYRANQVFQKEKPRFPFVVINFLEPVIDRTNTPLNEILKIGLNLDGDIEYTKGVVIRQSFDLNVYDNDVRRIAQLQNYLWLWAKKDLTLTDVTVFEVLPPRNLDFVEDYYIYRRVIEVVCKFAVSWEEIVKTIEEVETTVETQS</sequence>
<evidence type="ECO:0000313" key="3">
    <source>
        <dbReference type="Proteomes" id="UP000001901"/>
    </source>
</evidence>
<reference evidence="2 3" key="1">
    <citation type="journal article" date="2010" name="Stand. Genomic Sci.">
        <title>Complete genome sequence of Archaeoglobus profundus type strain (AV18).</title>
        <authorList>
            <person name="von Jan M."/>
            <person name="Lapidus A."/>
            <person name="Del Rio T.G."/>
            <person name="Copeland A."/>
            <person name="Tice H."/>
            <person name="Cheng J.F."/>
            <person name="Lucas S."/>
            <person name="Chen F."/>
            <person name="Nolan M."/>
            <person name="Goodwin L."/>
            <person name="Han C."/>
            <person name="Pitluck S."/>
            <person name="Liolios K."/>
            <person name="Ivanova N."/>
            <person name="Mavromatis K."/>
            <person name="Ovchinnikova G."/>
            <person name="Chertkov O."/>
            <person name="Pati A."/>
            <person name="Chen A."/>
            <person name="Palaniappan K."/>
            <person name="Land M."/>
            <person name="Hauser L."/>
            <person name="Chang Y.J."/>
            <person name="Jeffries C.D."/>
            <person name="Saunders E."/>
            <person name="Brettin T."/>
            <person name="Detter J.C."/>
            <person name="Chain P."/>
            <person name="Eichinger K."/>
            <person name="Huber H."/>
            <person name="Spring S."/>
            <person name="Rohde M."/>
            <person name="Goker M."/>
            <person name="Wirth R."/>
            <person name="Woyke T."/>
            <person name="Bristow J."/>
            <person name="Eisen J.A."/>
            <person name="Markowitz V."/>
            <person name="Hugenholtz P."/>
            <person name="Kyrpides N.C."/>
            <person name="Klenk H.P."/>
        </authorList>
    </citation>
    <scope>NUCLEOTIDE SEQUENCE [LARGE SCALE GENOMIC DNA]</scope>
    <source>
        <strain evidence="3">DSM 5631 / JCM 9629 / NBRC 100127 / Av18</strain>
    </source>
</reference>
<keyword evidence="3" id="KW-1185">Reference proteome</keyword>
<accession>D2REJ7</accession>
<evidence type="ECO:0000259" key="1">
    <source>
        <dbReference type="Pfam" id="PF23961"/>
    </source>
</evidence>
<dbReference type="KEGG" id="apo:Arcpr_1494"/>
<dbReference type="Pfam" id="PF23961">
    <property type="entry name" value="Phage_tail_terminator_9"/>
    <property type="match status" value="1"/>
</dbReference>
<dbReference type="InterPro" id="IPR057087">
    <property type="entry name" value="Gp12-like"/>
</dbReference>
<feature type="domain" description="Phage neck terminator protein gp12-like" evidence="1">
    <location>
        <begin position="30"/>
        <end position="169"/>
    </location>
</feature>
<gene>
    <name evidence="2" type="ordered locus">Arcpr_1494</name>
</gene>
<dbReference type="GeneID" id="8740184"/>
<dbReference type="RefSeq" id="WP_012940877.1">
    <property type="nucleotide sequence ID" value="NC_013741.1"/>
</dbReference>
<dbReference type="EMBL" id="CP001857">
    <property type="protein sequence ID" value="ADB58541.1"/>
    <property type="molecule type" value="Genomic_DNA"/>
</dbReference>
<dbReference type="NCBIfam" id="NF047498">
    <property type="entry name" value="LIC_12616_fam"/>
    <property type="match status" value="1"/>
</dbReference>
<protein>
    <recommendedName>
        <fullName evidence="1">Phage neck terminator protein gp12-like domain-containing protein</fullName>
    </recommendedName>
</protein>
<proteinExistence type="predicted"/>
<dbReference type="Proteomes" id="UP000001901">
    <property type="component" value="Chromosome"/>
</dbReference>
<evidence type="ECO:0000313" key="2">
    <source>
        <dbReference type="EMBL" id="ADB58541.1"/>
    </source>
</evidence>
<dbReference type="STRING" id="572546.Arcpr_1494"/>
<dbReference type="AlphaFoldDB" id="D2REJ7"/>
<name>D2REJ7_ARCPA</name>
<dbReference type="PaxDb" id="572546-Arcpr_1494"/>